<reference evidence="4 5" key="1">
    <citation type="journal article" date="2023" name="Hortic Res">
        <title>Pangenome of water caltrop reveals structural variations and asymmetric subgenome divergence after allopolyploidization.</title>
        <authorList>
            <person name="Zhang X."/>
            <person name="Chen Y."/>
            <person name="Wang L."/>
            <person name="Yuan Y."/>
            <person name="Fang M."/>
            <person name="Shi L."/>
            <person name="Lu R."/>
            <person name="Comes H.P."/>
            <person name="Ma Y."/>
            <person name="Chen Y."/>
            <person name="Huang G."/>
            <person name="Zhou Y."/>
            <person name="Zheng Z."/>
            <person name="Qiu Y."/>
        </authorList>
    </citation>
    <scope>NUCLEOTIDE SEQUENCE [LARGE SCALE GENOMIC DNA]</scope>
    <source>
        <tissue evidence="4">Roots</tissue>
    </source>
</reference>
<protein>
    <submittedName>
        <fullName evidence="4">Uncharacterized protein</fullName>
    </submittedName>
</protein>
<name>A0AAN7K4T9_9MYRT</name>
<dbReference type="Proteomes" id="UP001345219">
    <property type="component" value="Chromosome 17"/>
</dbReference>
<proteinExistence type="inferred from homology"/>
<sequence length="157" mass="17529">MNRKLDGHGRQVPVELFPAPWADTLGKISIKNLARKVRVRAFADCSDDCQRRRRELLLGEAAAHDHKEGPAAKSSGTPPGFFAVYVGEERRRFVVPTGFLPHPLLKMLLDKAYDEFGLGQRNGLVVPCSVSTFQEVLKAVECCNGRFEFGDLVEEFI</sequence>
<dbReference type="EMBL" id="JAXIOK010000011">
    <property type="protein sequence ID" value="KAK4759582.1"/>
    <property type="molecule type" value="Genomic_DNA"/>
</dbReference>
<keyword evidence="2" id="KW-0217">Developmental protein</keyword>
<keyword evidence="3" id="KW-0341">Growth regulation</keyword>
<evidence type="ECO:0000313" key="5">
    <source>
        <dbReference type="Proteomes" id="UP001345219"/>
    </source>
</evidence>
<dbReference type="AlphaFoldDB" id="A0AAN7K4T9"/>
<dbReference type="InterPro" id="IPR003676">
    <property type="entry name" value="SAUR_fam"/>
</dbReference>
<comment type="caution">
    <text evidence="4">The sequence shown here is derived from an EMBL/GenBank/DDBJ whole genome shotgun (WGS) entry which is preliminary data.</text>
</comment>
<dbReference type="GO" id="GO:0009733">
    <property type="term" value="P:response to auxin"/>
    <property type="evidence" value="ECO:0007669"/>
    <property type="project" value="InterPro"/>
</dbReference>
<evidence type="ECO:0000256" key="1">
    <source>
        <dbReference type="ARBA" id="ARBA00006974"/>
    </source>
</evidence>
<dbReference type="PANTHER" id="PTHR31374:SF28">
    <property type="entry name" value="SAUR-LIKE AUXIN-RESPONSIVE PROTEIN FAMILY"/>
    <property type="match status" value="1"/>
</dbReference>
<gene>
    <name evidence="4" type="ORF">SAY87_022713</name>
</gene>
<accession>A0AAN7K4T9</accession>
<organism evidence="4 5">
    <name type="scientific">Trapa incisa</name>
    <dbReference type="NCBI Taxonomy" id="236973"/>
    <lineage>
        <taxon>Eukaryota</taxon>
        <taxon>Viridiplantae</taxon>
        <taxon>Streptophyta</taxon>
        <taxon>Embryophyta</taxon>
        <taxon>Tracheophyta</taxon>
        <taxon>Spermatophyta</taxon>
        <taxon>Magnoliopsida</taxon>
        <taxon>eudicotyledons</taxon>
        <taxon>Gunneridae</taxon>
        <taxon>Pentapetalae</taxon>
        <taxon>rosids</taxon>
        <taxon>malvids</taxon>
        <taxon>Myrtales</taxon>
        <taxon>Lythraceae</taxon>
        <taxon>Trapa</taxon>
    </lineage>
</organism>
<evidence type="ECO:0000256" key="2">
    <source>
        <dbReference type="ARBA" id="ARBA00022473"/>
    </source>
</evidence>
<keyword evidence="5" id="KW-1185">Reference proteome</keyword>
<evidence type="ECO:0000256" key="3">
    <source>
        <dbReference type="ARBA" id="ARBA00022604"/>
    </source>
</evidence>
<evidence type="ECO:0000313" key="4">
    <source>
        <dbReference type="EMBL" id="KAK4759582.1"/>
    </source>
</evidence>
<dbReference type="PANTHER" id="PTHR31374">
    <property type="entry name" value="AUXIN-INDUCED PROTEIN-LIKE-RELATED"/>
    <property type="match status" value="1"/>
</dbReference>
<dbReference type="Pfam" id="PF02519">
    <property type="entry name" value="Auxin_inducible"/>
    <property type="match status" value="1"/>
</dbReference>
<comment type="similarity">
    <text evidence="1">Belongs to the ARG7 family.</text>
</comment>